<dbReference type="Pfam" id="PF06912">
    <property type="entry name" value="DUF1275"/>
    <property type="match status" value="1"/>
</dbReference>
<dbReference type="RefSeq" id="WP_003447074.1">
    <property type="nucleotide sequence ID" value="NZ_ANZB01000013.1"/>
</dbReference>
<dbReference type="KEGG" id="cpat:CLPA_c08800"/>
<dbReference type="PANTHER" id="PTHR37314:SF4">
    <property type="entry name" value="UPF0700 TRANSMEMBRANE PROTEIN YOAK"/>
    <property type="match status" value="1"/>
</dbReference>
<evidence type="ECO:0000313" key="3">
    <source>
        <dbReference type="EMBL" id="KRU13023.1"/>
    </source>
</evidence>
<keyword evidence="1" id="KW-1133">Transmembrane helix</keyword>
<gene>
    <name evidence="2" type="ORF">CLPA_c08800</name>
    <name evidence="3" type="ORF">CP6013_02271</name>
</gene>
<accession>A0A0H3J7K4</accession>
<reference evidence="2 5" key="1">
    <citation type="journal article" date="2015" name="Genome Announc.">
        <title>Complete Genome Sequence of the Nitrogen-Fixing and Solvent-Producing Clostridium pasteurianum DSM 525.</title>
        <authorList>
            <person name="Poehlein A."/>
            <person name="Grosse-Honebrink A."/>
            <person name="Zhang Y."/>
            <person name="Minton N.P."/>
            <person name="Daniel R."/>
        </authorList>
    </citation>
    <scope>NUCLEOTIDE SEQUENCE [LARGE SCALE GENOMIC DNA]</scope>
    <source>
        <strain evidence="2">DSM 525</strain>
        <strain evidence="5">DSM 525 / ATCC 6013</strain>
    </source>
</reference>
<evidence type="ECO:0000256" key="1">
    <source>
        <dbReference type="SAM" id="Phobius"/>
    </source>
</evidence>
<dbReference type="PATRIC" id="fig|1262449.3.peg.3302"/>
<reference evidence="3 4" key="3">
    <citation type="journal article" name="Genome Announc.">
        <title>Improved Draft Genome Sequence of Clostridium pasteurianum Strain ATCC 6013 (DSM 525) Using a Hybrid Next-Generation Sequencing Approach.</title>
        <authorList>
            <person name="Pyne M.E."/>
            <person name="Utturkar S."/>
            <person name="Brown S.D."/>
            <person name="Moo-Young M."/>
            <person name="Chung D.A."/>
            <person name="Chou C.P."/>
        </authorList>
    </citation>
    <scope>NUCLEOTIDE SEQUENCE [LARGE SCALE GENOMIC DNA]</scope>
    <source>
        <strain evidence="3 4">ATCC 6013</strain>
    </source>
</reference>
<proteinExistence type="predicted"/>
<dbReference type="Proteomes" id="UP000028042">
    <property type="component" value="Unassembled WGS sequence"/>
</dbReference>
<evidence type="ECO:0000313" key="4">
    <source>
        <dbReference type="Proteomes" id="UP000028042"/>
    </source>
</evidence>
<evidence type="ECO:0000313" key="2">
    <source>
        <dbReference type="EMBL" id="AJA50968.1"/>
    </source>
</evidence>
<feature type="transmembrane region" description="Helical" evidence="1">
    <location>
        <begin position="25"/>
        <end position="45"/>
    </location>
</feature>
<keyword evidence="5" id="KW-1185">Reference proteome</keyword>
<dbReference type="EMBL" id="JPGY02000001">
    <property type="protein sequence ID" value="KRU13023.1"/>
    <property type="molecule type" value="Genomic_DNA"/>
</dbReference>
<dbReference type="GeneID" id="93073087"/>
<reference evidence="3" key="2">
    <citation type="submission" date="2015-10" db="EMBL/GenBank/DDBJ databases">
        <title>Improved Draft Genome Sequence of Clostridium pasteurianum Strain ATCC 6013 (DSM 525) Using a Hybrid Next-Generation Sequencing Approach.</title>
        <authorList>
            <person name="Pyne M.E."/>
            <person name="Utturkar S.M."/>
            <person name="Brown S.D."/>
            <person name="Moo-Young M."/>
            <person name="Chung D.A."/>
            <person name="Chou P.C."/>
        </authorList>
    </citation>
    <scope>NUCLEOTIDE SEQUENCE</scope>
    <source>
        <strain evidence="3">ATCC 6013</strain>
    </source>
</reference>
<protein>
    <submittedName>
        <fullName evidence="2">Putative membrane protein</fullName>
    </submittedName>
</protein>
<dbReference type="PANTHER" id="PTHR37314">
    <property type="entry name" value="SLR0142 PROTEIN"/>
    <property type="match status" value="1"/>
</dbReference>
<sequence length="241" mass="26655">MISEQVNSVKKQKIRAYLPHIKPESFFLGILLALVGGFLDAYTYIGRGGIFANAQTGNLVLVAVEAVNRNYKLALIKSLPIFAFIIGVLFSETLNKNSSNFLTKNHYRTILIIEIILLFIVGFMPYGNLDVVVTTAISFVASLQYSTFKKLVDSPYASTMCTGNLRSASLALHTAFTKKDPAASVKSFRYFTIVIFFIIGAFFGGFVTSHLKAKAVWVSIILLIFCLVFLHIERNDAASKS</sequence>
<dbReference type="Proteomes" id="UP000030905">
    <property type="component" value="Chromosome"/>
</dbReference>
<feature type="transmembrane region" description="Helical" evidence="1">
    <location>
        <begin position="188"/>
        <end position="209"/>
    </location>
</feature>
<name>A0A0H3J7K4_CLOPA</name>
<keyword evidence="1" id="KW-0472">Membrane</keyword>
<dbReference type="eggNOG" id="COG3619">
    <property type="taxonomic scope" value="Bacteria"/>
</dbReference>
<dbReference type="InterPro" id="IPR010699">
    <property type="entry name" value="DUF1275"/>
</dbReference>
<dbReference type="AlphaFoldDB" id="A0A0H3J7K4"/>
<organism evidence="2 5">
    <name type="scientific">Clostridium pasteurianum DSM 525 = ATCC 6013</name>
    <dbReference type="NCBI Taxonomy" id="1262449"/>
    <lineage>
        <taxon>Bacteria</taxon>
        <taxon>Bacillati</taxon>
        <taxon>Bacillota</taxon>
        <taxon>Clostridia</taxon>
        <taxon>Eubacteriales</taxon>
        <taxon>Clostridiaceae</taxon>
        <taxon>Clostridium</taxon>
    </lineage>
</organism>
<feature type="transmembrane region" description="Helical" evidence="1">
    <location>
        <begin position="106"/>
        <end position="125"/>
    </location>
</feature>
<feature type="transmembrane region" description="Helical" evidence="1">
    <location>
        <begin position="215"/>
        <end position="232"/>
    </location>
</feature>
<evidence type="ECO:0000313" key="5">
    <source>
        <dbReference type="Proteomes" id="UP000030905"/>
    </source>
</evidence>
<dbReference type="EMBL" id="CP009268">
    <property type="protein sequence ID" value="AJA50968.1"/>
    <property type="molecule type" value="Genomic_DNA"/>
</dbReference>
<keyword evidence="1" id="KW-0812">Transmembrane</keyword>
<feature type="transmembrane region" description="Helical" evidence="1">
    <location>
        <begin position="74"/>
        <end position="94"/>
    </location>
</feature>
<dbReference type="KEGG" id="cpae:CPAST_c08800"/>